<sequence>MGSYLTVIFHSRSTETSLNGWSVLTEVIIIMIKFATLMVGFTTFLLERDLWDIIDTSNTSPDSCVIDVKVGVVCDPPYKHDFLSICFKLSVGGRDGLTVLQDDGSTRSILFATEYHEAFDAKKKNILWLEADLGSNTQSRIFTWPLFRELQEGFGSKLFGDERYELLVESQELLQRVEFELDGFHEFRNHMLVTSYLLQLLVAFFMGRKSSAACAAWCAEACHQLSNLIFVFCGSKPSSEATPYDIKYPLLSSGRS</sequence>
<feature type="transmembrane region" description="Helical" evidence="2">
    <location>
        <begin position="20"/>
        <end position="46"/>
    </location>
</feature>
<dbReference type="EMBL" id="JADBGQ010000010">
    <property type="protein sequence ID" value="KAG5375542.1"/>
    <property type="molecule type" value="Genomic_DNA"/>
</dbReference>
<keyword evidence="5" id="KW-1185">Reference proteome</keyword>
<evidence type="ECO:0000313" key="4">
    <source>
        <dbReference type="EMBL" id="KAG5375542.1"/>
    </source>
</evidence>
<keyword evidence="2" id="KW-0812">Transmembrane</keyword>
<name>A0ABQ7KMS1_BRACM</name>
<evidence type="ECO:0000256" key="1">
    <source>
        <dbReference type="ARBA" id="ARBA00022679"/>
    </source>
</evidence>
<evidence type="ECO:0000256" key="2">
    <source>
        <dbReference type="SAM" id="Phobius"/>
    </source>
</evidence>
<organism evidence="4 5">
    <name type="scientific">Brassica rapa subsp. trilocularis</name>
    <dbReference type="NCBI Taxonomy" id="1813537"/>
    <lineage>
        <taxon>Eukaryota</taxon>
        <taxon>Viridiplantae</taxon>
        <taxon>Streptophyta</taxon>
        <taxon>Embryophyta</taxon>
        <taxon>Tracheophyta</taxon>
        <taxon>Spermatophyta</taxon>
        <taxon>Magnoliopsida</taxon>
        <taxon>eudicotyledons</taxon>
        <taxon>Gunneridae</taxon>
        <taxon>Pentapetalae</taxon>
        <taxon>rosids</taxon>
        <taxon>malvids</taxon>
        <taxon>Brassicales</taxon>
        <taxon>Brassicaceae</taxon>
        <taxon>Brassiceae</taxon>
        <taxon>Brassica</taxon>
    </lineage>
</organism>
<comment type="caution">
    <text evidence="4">The sequence shown here is derived from an EMBL/GenBank/DDBJ whole genome shotgun (WGS) entry which is preliminary data.</text>
</comment>
<evidence type="ECO:0000259" key="3">
    <source>
        <dbReference type="Pfam" id="PF08335"/>
    </source>
</evidence>
<keyword evidence="1" id="KW-0808">Transferase</keyword>
<reference evidence="4 5" key="1">
    <citation type="submission" date="2021-03" db="EMBL/GenBank/DDBJ databases">
        <authorList>
            <person name="King G.J."/>
            <person name="Bancroft I."/>
            <person name="Baten A."/>
            <person name="Bloomfield J."/>
            <person name="Borpatragohain P."/>
            <person name="He Z."/>
            <person name="Irish N."/>
            <person name="Irwin J."/>
            <person name="Liu K."/>
            <person name="Mauleon R.P."/>
            <person name="Moore J."/>
            <person name="Morris R."/>
            <person name="Ostergaard L."/>
            <person name="Wang B."/>
            <person name="Wells R."/>
        </authorList>
    </citation>
    <scope>NUCLEOTIDE SEQUENCE [LARGE SCALE GENOMIC DNA]</scope>
    <source>
        <strain evidence="4">R-o-18</strain>
        <tissue evidence="4">Leaf</tissue>
    </source>
</reference>
<keyword evidence="2" id="KW-1133">Transmembrane helix</keyword>
<dbReference type="Pfam" id="PF08335">
    <property type="entry name" value="GlnD_UR_UTase"/>
    <property type="match status" value="1"/>
</dbReference>
<feature type="domain" description="PII-uridylyltransferase/Glutamine-synthetase adenylyltransferase" evidence="3">
    <location>
        <begin position="146"/>
        <end position="213"/>
    </location>
</feature>
<evidence type="ECO:0000313" key="5">
    <source>
        <dbReference type="Proteomes" id="UP000823674"/>
    </source>
</evidence>
<gene>
    <name evidence="4" type="primary">A10g503210.1_BraROA</name>
    <name evidence="4" type="ORF">IGI04_040138</name>
</gene>
<keyword evidence="2" id="KW-0472">Membrane</keyword>
<protein>
    <recommendedName>
        <fullName evidence="3">PII-uridylyltransferase/Glutamine-synthetase adenylyltransferase domain-containing protein</fullName>
    </recommendedName>
</protein>
<dbReference type="Proteomes" id="UP000823674">
    <property type="component" value="Chromosome A10"/>
</dbReference>
<accession>A0ABQ7KMS1</accession>
<dbReference type="InterPro" id="IPR013546">
    <property type="entry name" value="PII_UdlTrfase/GS_AdlTrfase"/>
</dbReference>
<proteinExistence type="predicted"/>